<dbReference type="Pfam" id="PF25872">
    <property type="entry name" value="HTH_77"/>
    <property type="match status" value="1"/>
</dbReference>
<dbReference type="Gene3D" id="1.25.40.10">
    <property type="entry name" value="Tetratricopeptide repeat domain"/>
    <property type="match status" value="1"/>
</dbReference>
<evidence type="ECO:0000313" key="3">
    <source>
        <dbReference type="Proteomes" id="UP001596067"/>
    </source>
</evidence>
<feature type="domain" description="HTH luxR-type" evidence="1">
    <location>
        <begin position="696"/>
        <end position="761"/>
    </location>
</feature>
<keyword evidence="2" id="KW-0067">ATP-binding</keyword>
<dbReference type="SMART" id="SM00421">
    <property type="entry name" value="HTH_LUXR"/>
    <property type="match status" value="1"/>
</dbReference>
<dbReference type="SUPFAM" id="SSF52540">
    <property type="entry name" value="P-loop containing nucleoside triphosphate hydrolases"/>
    <property type="match status" value="1"/>
</dbReference>
<dbReference type="InterPro" id="IPR011990">
    <property type="entry name" value="TPR-like_helical_dom_sf"/>
</dbReference>
<dbReference type="InterPro" id="IPR016032">
    <property type="entry name" value="Sig_transdc_resp-reg_C-effctor"/>
</dbReference>
<dbReference type="GO" id="GO:0005524">
    <property type="term" value="F:ATP binding"/>
    <property type="evidence" value="ECO:0007669"/>
    <property type="project" value="UniProtKB-KW"/>
</dbReference>
<name>A0ABW1ESS1_9ACTN</name>
<dbReference type="CDD" id="cd06170">
    <property type="entry name" value="LuxR_C_like"/>
    <property type="match status" value="1"/>
</dbReference>
<dbReference type="PROSITE" id="PS50043">
    <property type="entry name" value="HTH_LUXR_2"/>
    <property type="match status" value="1"/>
</dbReference>
<keyword evidence="2" id="KW-0547">Nucleotide-binding</keyword>
<sequence length="768" mass="83413">MIGKLPAEVTAFVGRRHEVAEVKRLLSASRLVTLTGPGGVGKTRLALRVAGELRRVHRDGVWLVELGELRDPALLAQTVADTLGLRTATAQPAHAAVETCLRDRRLLLVLDNCEHLVEACAALVDRLLRGCPELRVLATARQSLGAAGEVRVPVPPLPVPGTTDPGAVAGSDAVRLFFDRAAAVLPGFAPETADTAAVARLCRRLEGIPLAVELAAAWLRSLTVEQIEARLDERYRLLSLGRRTAPARQQTLRALIDWSHDLCTGPERLLWARLSVFYGGIDLAAAEHVCAGDGLDPGEALRLLDSLVDKSIVTREEHRGRVRYRMLETLREYGEELLVAAGDRRRVRRRHRDWYERLAARFAAEWMGPDQAAWVATWDAEYPNLRAALEFCADEPGEALAGLRLAVGLDEYWAMGGHHSEARRWLDRLLSASSGPSRERVAGLRLSGSYAIWQGDVGPALRLLTEAAHSAAELGDRAEIAYTTHLPGMAALLEGDAHRAAALLGEALNRMRAAKALQHEVNTGLFLGVALILAGDLARARHVLDECLAWLSRRGEVWWRALGLTLIAHVEAAGGRPEQAEAAAREALRCHRRLDSRPGLAFALETLAALAGVRAEHDRAAVLAGAAEGLWHGIGAGPESYFPVFRPRRDYLPRARTALGEAAFEQAARAGRDMPVGAAVAFALEESAQPPSASKAAAVRSPLTRRQWEVAELVTLGLTNQEIAARLVLSRRTAETHVEHILTRLGFTSRAQIAAWVTERRPAASPDA</sequence>
<dbReference type="Pfam" id="PF13401">
    <property type="entry name" value="AAA_22"/>
    <property type="match status" value="1"/>
</dbReference>
<dbReference type="SUPFAM" id="SSF48452">
    <property type="entry name" value="TPR-like"/>
    <property type="match status" value="1"/>
</dbReference>
<dbReference type="SUPFAM" id="SSF46894">
    <property type="entry name" value="C-terminal effector domain of the bipartite response regulators"/>
    <property type="match status" value="1"/>
</dbReference>
<organism evidence="2 3">
    <name type="scientific">Kitasatospora aburaviensis</name>
    <dbReference type="NCBI Taxonomy" id="67265"/>
    <lineage>
        <taxon>Bacteria</taxon>
        <taxon>Bacillati</taxon>
        <taxon>Actinomycetota</taxon>
        <taxon>Actinomycetes</taxon>
        <taxon>Kitasatosporales</taxon>
        <taxon>Streptomycetaceae</taxon>
        <taxon>Kitasatospora</taxon>
    </lineage>
</organism>
<dbReference type="RefSeq" id="WP_313762112.1">
    <property type="nucleotide sequence ID" value="NZ_BAAAVH010000084.1"/>
</dbReference>
<proteinExistence type="predicted"/>
<evidence type="ECO:0000313" key="2">
    <source>
        <dbReference type="EMBL" id="MFC5885121.1"/>
    </source>
</evidence>
<comment type="caution">
    <text evidence="2">The sequence shown here is derived from an EMBL/GenBank/DDBJ whole genome shotgun (WGS) entry which is preliminary data.</text>
</comment>
<dbReference type="Pfam" id="PF00196">
    <property type="entry name" value="GerE"/>
    <property type="match status" value="1"/>
</dbReference>
<keyword evidence="3" id="KW-1185">Reference proteome</keyword>
<accession>A0ABW1ESS1</accession>
<dbReference type="InterPro" id="IPR027417">
    <property type="entry name" value="P-loop_NTPase"/>
</dbReference>
<dbReference type="InterPro" id="IPR058852">
    <property type="entry name" value="HTH_77"/>
</dbReference>
<dbReference type="Gene3D" id="3.40.50.300">
    <property type="entry name" value="P-loop containing nucleotide triphosphate hydrolases"/>
    <property type="match status" value="1"/>
</dbReference>
<dbReference type="InterPro" id="IPR036388">
    <property type="entry name" value="WH-like_DNA-bd_sf"/>
</dbReference>
<dbReference type="Proteomes" id="UP001596067">
    <property type="component" value="Unassembled WGS sequence"/>
</dbReference>
<dbReference type="PRINTS" id="PR00364">
    <property type="entry name" value="DISEASERSIST"/>
</dbReference>
<dbReference type="EMBL" id="JBHSOD010000008">
    <property type="protein sequence ID" value="MFC5885121.1"/>
    <property type="molecule type" value="Genomic_DNA"/>
</dbReference>
<gene>
    <name evidence="2" type="ORF">ACFP0N_09080</name>
</gene>
<dbReference type="InterPro" id="IPR000792">
    <property type="entry name" value="Tscrpt_reg_LuxR_C"/>
</dbReference>
<evidence type="ECO:0000259" key="1">
    <source>
        <dbReference type="PROSITE" id="PS50043"/>
    </source>
</evidence>
<dbReference type="PANTHER" id="PTHR47691">
    <property type="entry name" value="REGULATOR-RELATED"/>
    <property type="match status" value="1"/>
</dbReference>
<dbReference type="Gene3D" id="1.10.10.10">
    <property type="entry name" value="Winged helix-like DNA-binding domain superfamily/Winged helix DNA-binding domain"/>
    <property type="match status" value="1"/>
</dbReference>
<dbReference type="PRINTS" id="PR00038">
    <property type="entry name" value="HTHLUXR"/>
</dbReference>
<protein>
    <submittedName>
        <fullName evidence="2">ATP-binding protein</fullName>
    </submittedName>
</protein>
<dbReference type="InterPro" id="IPR049945">
    <property type="entry name" value="AAA_22"/>
</dbReference>
<dbReference type="PANTHER" id="PTHR47691:SF3">
    <property type="entry name" value="HTH-TYPE TRANSCRIPTIONAL REGULATOR RV0890C-RELATED"/>
    <property type="match status" value="1"/>
</dbReference>
<reference evidence="3" key="1">
    <citation type="journal article" date="2019" name="Int. J. Syst. Evol. Microbiol.">
        <title>The Global Catalogue of Microorganisms (GCM) 10K type strain sequencing project: providing services to taxonomists for standard genome sequencing and annotation.</title>
        <authorList>
            <consortium name="The Broad Institute Genomics Platform"/>
            <consortium name="The Broad Institute Genome Sequencing Center for Infectious Disease"/>
            <person name="Wu L."/>
            <person name="Ma J."/>
        </authorList>
    </citation>
    <scope>NUCLEOTIDE SEQUENCE [LARGE SCALE GENOMIC DNA]</scope>
    <source>
        <strain evidence="3">CGMCC 4.1469</strain>
    </source>
</reference>